<proteinExistence type="predicted"/>
<accession>A0A9N9AH11</accession>
<reference evidence="2" key="1">
    <citation type="submission" date="2021-06" db="EMBL/GenBank/DDBJ databases">
        <authorList>
            <person name="Kallberg Y."/>
            <person name="Tangrot J."/>
            <person name="Rosling A."/>
        </authorList>
    </citation>
    <scope>NUCLEOTIDE SEQUENCE</scope>
    <source>
        <strain evidence="2">BR232B</strain>
    </source>
</reference>
<organism evidence="2 3">
    <name type="scientific">Paraglomus brasilianum</name>
    <dbReference type="NCBI Taxonomy" id="144538"/>
    <lineage>
        <taxon>Eukaryota</taxon>
        <taxon>Fungi</taxon>
        <taxon>Fungi incertae sedis</taxon>
        <taxon>Mucoromycota</taxon>
        <taxon>Glomeromycotina</taxon>
        <taxon>Glomeromycetes</taxon>
        <taxon>Paraglomerales</taxon>
        <taxon>Paraglomeraceae</taxon>
        <taxon>Paraglomus</taxon>
    </lineage>
</organism>
<evidence type="ECO:0000313" key="3">
    <source>
        <dbReference type="Proteomes" id="UP000789739"/>
    </source>
</evidence>
<feature type="region of interest" description="Disordered" evidence="1">
    <location>
        <begin position="44"/>
        <end position="65"/>
    </location>
</feature>
<dbReference type="AlphaFoldDB" id="A0A9N9AH11"/>
<evidence type="ECO:0000256" key="1">
    <source>
        <dbReference type="SAM" id="MobiDB-lite"/>
    </source>
</evidence>
<protein>
    <submittedName>
        <fullName evidence="2">11328_t:CDS:1</fullName>
    </submittedName>
</protein>
<keyword evidence="3" id="KW-1185">Reference proteome</keyword>
<name>A0A9N9AH11_9GLOM</name>
<gene>
    <name evidence="2" type="ORF">PBRASI_LOCUS3965</name>
</gene>
<comment type="caution">
    <text evidence="2">The sequence shown here is derived from an EMBL/GenBank/DDBJ whole genome shotgun (WGS) entry which is preliminary data.</text>
</comment>
<sequence>MAKEHTTETWNNHRAQSNAVTIVASWMITNGYEAYEKYNGVDDNYGVKETRDSNEQDDNENSGDIIVDENFGNLLTRNEYDVLRDQFNPTDEDENSGINIFLGAIVLVRQLLQNSSSLINKNVQRIAKQENKSLCLY</sequence>
<dbReference type="EMBL" id="CAJVPI010000382">
    <property type="protein sequence ID" value="CAG8528009.1"/>
    <property type="molecule type" value="Genomic_DNA"/>
</dbReference>
<dbReference type="Proteomes" id="UP000789739">
    <property type="component" value="Unassembled WGS sequence"/>
</dbReference>
<evidence type="ECO:0000313" key="2">
    <source>
        <dbReference type="EMBL" id="CAG8528009.1"/>
    </source>
</evidence>
<feature type="compositionally biased region" description="Basic and acidic residues" evidence="1">
    <location>
        <begin position="44"/>
        <end position="54"/>
    </location>
</feature>